<feature type="region of interest" description="Disordered" evidence="1">
    <location>
        <begin position="506"/>
        <end position="526"/>
    </location>
</feature>
<protein>
    <submittedName>
        <fullName evidence="2">Uncharacterized protein</fullName>
    </submittedName>
</protein>
<reference evidence="2" key="1">
    <citation type="submission" date="2022-10" db="EMBL/GenBank/DDBJ databases">
        <title>Genome sequences of endogenous nimaviruses in decapod crustaceans.</title>
        <authorList>
            <person name="Kawato S."/>
            <person name="Nozaki R."/>
            <person name="Kondo H."/>
            <person name="Hirono I."/>
        </authorList>
    </citation>
    <scope>NUCLEOTIDE SEQUENCE</scope>
    <source>
        <strain evidence="2">Ube2021</strain>
    </source>
</reference>
<accession>A0A9C7BWI9</accession>
<feature type="compositionally biased region" description="Basic and acidic residues" evidence="1">
    <location>
        <begin position="1005"/>
        <end position="1018"/>
    </location>
</feature>
<feature type="region of interest" description="Disordered" evidence="1">
    <location>
        <begin position="778"/>
        <end position="798"/>
    </location>
</feature>
<sequence length="1786" mass="207254">MNHLYLPQSNLLPLISDTNIDTKINNKRTYGDTFKNSDQLGEYPKESKVGHYQYHNGLGTHQNIIKIATQTPYINKYQLNEDELTQIQLPLQPSQMFCSHNIKFENPEDIKHFPEQTYPLQHNICSCIDTHKKLNQAPQLYTLTQQQANASLTQHQPQTHSLLIKQPQINPLQQQLRQPQINCQPMQQKIHTIRTQQQPQIHCPPTQQTLIQQQQKQPPQANILLVNQQPQIHCPPTQQTLIQQQQKQPPQANVLLVNQQPQIHCPPTQQTLIQQQQKQPPQANVLLVNQQPQIHCPPTQQPQANVLLVDQQPQIHCPPTQQPQANVLLVDQQPQINCHITSTHQHPQINTIPTQQQLQTHSNPLQVQQNVHNPLIQQQAHTLQQPHSNPLQVYTLQKVHNPLRQQPQTHTLPTQYQSQTQDEPQQVYTLQKAQSLVSQQPQTHTLPTQYQSQTQDEPQQVYTLQKVHNPLRQQPQTHTLPTQYQSQTQDEPQQVYTLQKAQSLVSQQPQTHTLPTQYQSQTQDEPQQVYTLQKAQSLVSQQPQTHTLPTQYQSQTQDEPQQVYTLQKAQSLVSQQPQTHTLPTQYQSQTQDEPQQVYTLQKAQSLVSQQPQTHTLPTQYQSQTQDEPQQVYTLQKAQSLVSQQPQTHTLPTQYQSQTQDEPQQVYTLQKAQSLVSQQPQTHTLPTQYQSQTQDEPQQVYTLQKAQSLVSQQPQTHTLPTQYQSQTQDEPQQVYTLQKAQSLVSQQPQTHTLPTQYQSQTQDEPQQVYTLQKAQSLVSQQPQTHTLPTQYQSQTQDEPQQVYTLQKAQSLVSQQPQTHTLPTQYQSQTQDEPQQVYTLQKAQSLVSQQPQTHTLPTQYQSQTQDEPQQVYTLQKAQSLVSQQPQTHTLPTQYQSQTQDEPQQVYTLQKAQSLVSQQPQTHTLPTQYQSQTQDEPQQVYTLQKAQSLVSQQPQTQQPQTQEEPQTHILTQEGQHIMRLVLKEIESKILESKNVDINKKILTAQPPHQDENNNKMNEKSPENPQIKKNTQKTPKNDQQHKVIQPLDQNKQLQLLEQGIQNVHQMDNQSQEQGITIHLQDNQPQEQQHMIIQPLQQNKQPQEQLKTEHKEANEQPHTLNIGPLQAGLDNILGVGLPDDNMFNYGQGNNMSQYISAFDINFLSDDNDDIEMQHNYDAEMNEDNDSVKSHAKSINNNDIEEKLMQHNYDAEMNEDNGNANNNNESREINKVKSNDKSINNNDIGDNGNENDKITISYIDSDFSCNLNLLTTPITIGWINEGQVEEAFNLHKKRIDKCDIDIFSFCPIHIDRHLSEGCCCHTKKNNLVTDYDEEYWKDATKRYNIFRYFSDNISIKKFINLKINVSETVNRIGSMIRELLSPFFYRYIMEDRVNKKEIDIEKIIKKCHNYDKRNQWDTAYPSLKEVHNTSSKIYLIKNINSLIPVNIVEHICLLKALISLLIAPTNNNEIYEPSSRELNSVGITLNDNIDNKIKNNIDRTVYCILYAIFRTMSHGSKREPENSRKKTFMVACPIFNKMLKVSVTDFEHSNDFKKYFKKQKHIILGRLDGSNLNVFHMKSILTLSGIYGNKGQFMIIPGNCSRLENFFLLSNKSIQLQLSLDNYNNRHISNSEADSIHDNAFFKTGFTSRHYIDNAREDIIGIVPMLKFASLFNDTLKYFNTYNKVTFKKDEYDRFRRVRCSEFFRLILKNSARVFVSNSYSWSFSPNLVRYNHRFEGSEEFEGGRRFDNIRYELILSIYGEHIYKAILNINKTNIHKYIHKRTRKRGKRKDK</sequence>
<feature type="compositionally biased region" description="Basic and acidic residues" evidence="1">
    <location>
        <begin position="1219"/>
        <end position="1230"/>
    </location>
</feature>
<feature type="region of interest" description="Disordered" evidence="1">
    <location>
        <begin position="744"/>
        <end position="764"/>
    </location>
</feature>
<feature type="compositionally biased region" description="Low complexity" evidence="1">
    <location>
        <begin position="949"/>
        <end position="961"/>
    </location>
</feature>
<proteinExistence type="predicted"/>
<feature type="region of interest" description="Disordered" evidence="1">
    <location>
        <begin position="914"/>
        <end position="964"/>
    </location>
</feature>
<feature type="region of interest" description="Disordered" evidence="1">
    <location>
        <begin position="642"/>
        <end position="662"/>
    </location>
</feature>
<evidence type="ECO:0000256" key="1">
    <source>
        <dbReference type="SAM" id="MobiDB-lite"/>
    </source>
</evidence>
<feature type="region of interest" description="Disordered" evidence="1">
    <location>
        <begin position="472"/>
        <end position="492"/>
    </location>
</feature>
<feature type="region of interest" description="Disordered" evidence="1">
    <location>
        <begin position="574"/>
        <end position="595"/>
    </location>
</feature>
<feature type="region of interest" description="Disordered" evidence="1">
    <location>
        <begin position="608"/>
        <end position="628"/>
    </location>
</feature>
<feature type="region of interest" description="Disordered" evidence="1">
    <location>
        <begin position="540"/>
        <end position="560"/>
    </location>
</feature>
<feature type="compositionally biased region" description="Polar residues" evidence="1">
    <location>
        <begin position="914"/>
        <end position="948"/>
    </location>
</feature>
<name>A0A9C7BWI9_9VIRU</name>
<organism evidence="2">
    <name type="scientific">Trachysalambria curvirostris majanivirus</name>
    <dbReference type="NCBI Taxonomy" id="2984281"/>
    <lineage>
        <taxon>Viruses</taxon>
        <taxon>Viruses incertae sedis</taxon>
        <taxon>Naldaviricetes</taxon>
        <taxon>Nimaviridae</taxon>
    </lineage>
</organism>
<feature type="region of interest" description="Disordered" evidence="1">
    <location>
        <begin position="999"/>
        <end position="1038"/>
    </location>
</feature>
<feature type="region of interest" description="Disordered" evidence="1">
    <location>
        <begin position="812"/>
        <end position="832"/>
    </location>
</feature>
<feature type="compositionally biased region" description="Polar residues" evidence="1">
    <location>
        <begin position="1019"/>
        <end position="1030"/>
    </location>
</feature>
<feature type="region of interest" description="Disordered" evidence="1">
    <location>
        <begin position="880"/>
        <end position="900"/>
    </location>
</feature>
<dbReference type="EMBL" id="LC738879">
    <property type="protein sequence ID" value="BDT62871.1"/>
    <property type="molecule type" value="Genomic_DNA"/>
</dbReference>
<feature type="region of interest" description="Disordered" evidence="1">
    <location>
        <begin position="846"/>
        <end position="867"/>
    </location>
</feature>
<feature type="region of interest" description="Disordered" evidence="1">
    <location>
        <begin position="676"/>
        <end position="696"/>
    </location>
</feature>
<feature type="region of interest" description="Disordered" evidence="1">
    <location>
        <begin position="710"/>
        <end position="730"/>
    </location>
</feature>
<feature type="compositionally biased region" description="Low complexity" evidence="1">
    <location>
        <begin position="1231"/>
        <end position="1241"/>
    </location>
</feature>
<feature type="region of interest" description="Disordered" evidence="1">
    <location>
        <begin position="1208"/>
        <end position="1241"/>
    </location>
</feature>
<evidence type="ECO:0000313" key="2">
    <source>
        <dbReference type="EMBL" id="BDT62871.1"/>
    </source>
</evidence>
<feature type="region of interest" description="Disordered" evidence="1">
    <location>
        <begin position="438"/>
        <end position="458"/>
    </location>
</feature>